<evidence type="ECO:0000313" key="3">
    <source>
        <dbReference type="Proteomes" id="UP000323886"/>
    </source>
</evidence>
<comment type="caution">
    <text evidence="2">The sequence shown here is derived from an EMBL/GenBank/DDBJ whole genome shotgun (WGS) entry which is preliminary data.</text>
</comment>
<dbReference type="AlphaFoldDB" id="A0A5M6HQV9"/>
<feature type="region of interest" description="Disordered" evidence="1">
    <location>
        <begin position="478"/>
        <end position="516"/>
    </location>
</feature>
<reference evidence="2 3" key="1">
    <citation type="submission" date="2019-09" db="EMBL/GenBank/DDBJ databases">
        <title>Draft Whole-Genome sequence of Blastochloris sulfoviridis DSM 729.</title>
        <authorList>
            <person name="Meyer T.E."/>
            <person name="Kyndt J.A."/>
        </authorList>
    </citation>
    <scope>NUCLEOTIDE SEQUENCE [LARGE SCALE GENOMIC DNA]</scope>
    <source>
        <strain evidence="2 3">DSM 729</strain>
    </source>
</reference>
<organism evidence="2 3">
    <name type="scientific">Blastochloris sulfoviridis</name>
    <dbReference type="NCBI Taxonomy" id="50712"/>
    <lineage>
        <taxon>Bacteria</taxon>
        <taxon>Pseudomonadati</taxon>
        <taxon>Pseudomonadota</taxon>
        <taxon>Alphaproteobacteria</taxon>
        <taxon>Hyphomicrobiales</taxon>
        <taxon>Blastochloridaceae</taxon>
        <taxon>Blastochloris</taxon>
    </lineage>
</organism>
<evidence type="ECO:0000313" key="2">
    <source>
        <dbReference type="EMBL" id="KAA5598236.1"/>
    </source>
</evidence>
<accession>A0A5M6HQV9</accession>
<protein>
    <submittedName>
        <fullName evidence="2">Uncharacterized protein</fullName>
    </submittedName>
</protein>
<dbReference type="RefSeq" id="WP_150098310.1">
    <property type="nucleotide sequence ID" value="NZ_VWPL01000028.1"/>
</dbReference>
<dbReference type="OrthoDB" id="8433260at2"/>
<dbReference type="Proteomes" id="UP000323886">
    <property type="component" value="Unassembled WGS sequence"/>
</dbReference>
<proteinExistence type="predicted"/>
<keyword evidence="3" id="KW-1185">Reference proteome</keyword>
<sequence>MAGPSTGTSQEIETLRRYLNGLSPEACAKVAAELEREARAGGRAGLDVVLQELHAGLRGRFPAEQERRELANAPQRLFFQPLGPFLIDEAPAKAPGGKFHASNASAAKSRGRIPRSSLTAVWTWIARDLVPADAKTYVEAVTALMPDDEAAAARLAKSFQDHVLVRMRAALEQAGRDEVAARRLAAQFGAQREVEDLRDIVAVLRARDALAAIASRLPPVIRNLADETMAGVRAVFNAPLTRHPEVFPYALVVLMGRLGQPWQIIRFAARMAETDQAAKIAEMPAAAAAVELAFAELERRAPELGPALRRRDMGTFAQTLKDVHDFVRGFRTELDLAGGSPWAKRLAAVRKDVASLLSDEIAAGSAEVRRLLKPRNRREAAAEPLIPAPDVAAAEDAVELVLLCRNYASEIALNEATQRAMSELNALLDAGTAALIESLRAAGDAERAFRRSQLDLAVALARRVLGDPFAQLLAKSVELATQGRPTEDGRPNETGRPGEQAPSPGPAGERRRVARS</sequence>
<gene>
    <name evidence="2" type="ORF">F1193_13370</name>
</gene>
<dbReference type="EMBL" id="VWPL01000028">
    <property type="protein sequence ID" value="KAA5598236.1"/>
    <property type="molecule type" value="Genomic_DNA"/>
</dbReference>
<evidence type="ECO:0000256" key="1">
    <source>
        <dbReference type="SAM" id="MobiDB-lite"/>
    </source>
</evidence>
<name>A0A5M6HQV9_9HYPH</name>